<comment type="caution">
    <text evidence="6">The sequence shown here is derived from an EMBL/GenBank/DDBJ whole genome shotgun (WGS) entry which is preliminary data.</text>
</comment>
<organism evidence="6 7">
    <name type="scientific">Microbacterium soli</name>
    <dbReference type="NCBI Taxonomy" id="446075"/>
    <lineage>
        <taxon>Bacteria</taxon>
        <taxon>Bacillati</taxon>
        <taxon>Actinomycetota</taxon>
        <taxon>Actinomycetes</taxon>
        <taxon>Micrococcales</taxon>
        <taxon>Microbacteriaceae</taxon>
        <taxon>Microbacterium</taxon>
    </lineage>
</organism>
<feature type="binding site" evidence="4">
    <location>
        <position position="138"/>
    </location>
    <ligand>
        <name>Mg(2+)</name>
        <dbReference type="ChEBI" id="CHEBI:18420"/>
    </ligand>
</feature>
<dbReference type="InterPro" id="IPR036849">
    <property type="entry name" value="Enolase-like_C_sf"/>
</dbReference>
<evidence type="ECO:0000256" key="2">
    <source>
        <dbReference type="ARBA" id="ARBA00022842"/>
    </source>
</evidence>
<comment type="cofactor">
    <cofactor evidence="4">
        <name>a divalent metal cation</name>
        <dbReference type="ChEBI" id="CHEBI:60240"/>
    </cofactor>
</comment>
<proteinExistence type="inferred from homology"/>
<evidence type="ECO:0000313" key="6">
    <source>
        <dbReference type="EMBL" id="GAA3931431.1"/>
    </source>
</evidence>
<feature type="binding site" evidence="4">
    <location>
        <position position="164"/>
    </location>
    <ligand>
        <name>Mg(2+)</name>
        <dbReference type="ChEBI" id="CHEBI:18420"/>
    </ligand>
</feature>
<name>A0ABP7MY09_9MICO</name>
<dbReference type="Gene3D" id="3.20.20.120">
    <property type="entry name" value="Enolase-like C-terminal domain"/>
    <property type="match status" value="1"/>
</dbReference>
<protein>
    <recommendedName>
        <fullName evidence="4">o-succinylbenzoate synthase</fullName>
        <shortName evidence="4">OSB synthase</shortName>
        <shortName evidence="4">OSBS</shortName>
        <ecNumber evidence="4">4.2.1.113</ecNumber>
    </recommendedName>
    <alternativeName>
        <fullName evidence="4">4-(2'-carboxyphenyl)-4-oxybutyric acid synthase</fullName>
    </alternativeName>
    <alternativeName>
        <fullName evidence="4">o-succinylbenzoic acid synthase</fullName>
    </alternativeName>
</protein>
<evidence type="ECO:0000313" key="7">
    <source>
        <dbReference type="Proteomes" id="UP001501591"/>
    </source>
</evidence>
<gene>
    <name evidence="4" type="primary">menC</name>
    <name evidence="6" type="ORF">GCM10022383_07430</name>
</gene>
<dbReference type="SFLD" id="SFLDS00001">
    <property type="entry name" value="Enolase"/>
    <property type="match status" value="1"/>
</dbReference>
<evidence type="ECO:0000256" key="4">
    <source>
        <dbReference type="HAMAP-Rule" id="MF_00470"/>
    </source>
</evidence>
<dbReference type="InterPro" id="IPR029065">
    <property type="entry name" value="Enolase_C-like"/>
</dbReference>
<dbReference type="Pfam" id="PF13378">
    <property type="entry name" value="MR_MLE_C"/>
    <property type="match status" value="1"/>
</dbReference>
<dbReference type="SFLD" id="SFLDG00180">
    <property type="entry name" value="muconate_cycloisomerase"/>
    <property type="match status" value="1"/>
</dbReference>
<dbReference type="EC" id="4.2.1.113" evidence="4"/>
<dbReference type="InterPro" id="IPR013342">
    <property type="entry name" value="Mandelate_racemase_C"/>
</dbReference>
<comment type="pathway">
    <text evidence="4">Quinol/quinone metabolism; menaquinone biosynthesis.</text>
</comment>
<keyword evidence="2 4" id="KW-0460">Magnesium</keyword>
<dbReference type="PANTHER" id="PTHR48073">
    <property type="entry name" value="O-SUCCINYLBENZOATE SYNTHASE-RELATED"/>
    <property type="match status" value="1"/>
</dbReference>
<dbReference type="SMART" id="SM00922">
    <property type="entry name" value="MR_MLE"/>
    <property type="match status" value="1"/>
</dbReference>
<keyword evidence="1 4" id="KW-0479">Metal-binding</keyword>
<accession>A0ABP7MY09</accession>
<dbReference type="Pfam" id="PF18374">
    <property type="entry name" value="Enolase_like_N"/>
    <property type="match status" value="1"/>
</dbReference>
<evidence type="ECO:0000256" key="1">
    <source>
        <dbReference type="ARBA" id="ARBA00022723"/>
    </source>
</evidence>
<dbReference type="Proteomes" id="UP001501591">
    <property type="component" value="Unassembled WGS sequence"/>
</dbReference>
<dbReference type="RefSeq" id="WP_344818160.1">
    <property type="nucleotide sequence ID" value="NZ_BAABCP010000001.1"/>
</dbReference>
<comment type="function">
    <text evidence="4">Converts 2-succinyl-6-hydroxy-2,4-cyclohexadiene-1-carboxylate (SHCHC) to 2-succinylbenzoate (OSB).</text>
</comment>
<feature type="active site" description="Proton donor" evidence="4">
    <location>
        <position position="107"/>
    </location>
</feature>
<comment type="pathway">
    <text evidence="4">Quinol/quinone metabolism; 1,4-dihydroxy-2-naphthoate biosynthesis; 1,4-dihydroxy-2-naphthoate from chorismate: step 4/7.</text>
</comment>
<feature type="domain" description="Mandelate racemase/muconate lactonizing enzyme C-terminal" evidence="5">
    <location>
        <begin position="84"/>
        <end position="186"/>
    </location>
</feature>
<comment type="similarity">
    <text evidence="4">Belongs to the mandelate racemase/muconate lactonizing enzyme family. MenC type 1 subfamily.</text>
</comment>
<sequence length="325" mass="34580">MTPPLTELLDTARVVALPMNTRFRGVDVREALLLEGPAGWAEFSPFVEYEDAEAATWLRAAVDFAWSTQPTPLRERIPVNATVPAVTAERVPEVLARFDGCRTAKVKVAEPGQVPADDIARVRAVREAMGPEGRIRVDANGGWSVDEAERAIHALAEFDLEYAEQPCATVGELAELRRRVKHTGIPIAADESVRKAADPLAVARAQAADLIVIKAQPLGGIRRALGIVAEAGLPAVVSSALDTAVGLSQGAALAAALPALDYDCGLGTASLFADDVADARPSGGSVSAARVTPDAAALARLEAPADRRDWWLERLRRCHALIELR</sequence>
<dbReference type="SUPFAM" id="SSF51604">
    <property type="entry name" value="Enolase C-terminal domain-like"/>
    <property type="match status" value="1"/>
</dbReference>
<comment type="catalytic activity">
    <reaction evidence="4">
        <text>(1R,6R)-6-hydroxy-2-succinyl-cyclohexa-2,4-diene-1-carboxylate = 2-succinylbenzoate + H2O</text>
        <dbReference type="Rhea" id="RHEA:10196"/>
        <dbReference type="ChEBI" id="CHEBI:15377"/>
        <dbReference type="ChEBI" id="CHEBI:18325"/>
        <dbReference type="ChEBI" id="CHEBI:58689"/>
        <dbReference type="EC" id="4.2.1.113"/>
    </reaction>
</comment>
<feature type="binding site" evidence="4">
    <location>
        <position position="190"/>
    </location>
    <ligand>
        <name>Mg(2+)</name>
        <dbReference type="ChEBI" id="CHEBI:18420"/>
    </ligand>
</feature>
<keyword evidence="7" id="KW-1185">Reference proteome</keyword>
<dbReference type="HAMAP" id="MF_00470">
    <property type="entry name" value="MenC_1"/>
    <property type="match status" value="1"/>
</dbReference>
<dbReference type="NCBIfam" id="NF002782">
    <property type="entry name" value="PRK02901.1"/>
    <property type="match status" value="1"/>
</dbReference>
<reference evidence="7" key="1">
    <citation type="journal article" date="2019" name="Int. J. Syst. Evol. Microbiol.">
        <title>The Global Catalogue of Microorganisms (GCM) 10K type strain sequencing project: providing services to taxonomists for standard genome sequencing and annotation.</title>
        <authorList>
            <consortium name="The Broad Institute Genomics Platform"/>
            <consortium name="The Broad Institute Genome Sequencing Center for Infectious Disease"/>
            <person name="Wu L."/>
            <person name="Ma J."/>
        </authorList>
    </citation>
    <scope>NUCLEOTIDE SEQUENCE [LARGE SCALE GENOMIC DNA]</scope>
    <source>
        <strain evidence="7">JCM 17024</strain>
    </source>
</reference>
<keyword evidence="3 4" id="KW-0456">Lyase</keyword>
<dbReference type="InterPro" id="IPR010196">
    <property type="entry name" value="OSB_synthase_MenC1"/>
</dbReference>
<feature type="active site" description="Proton acceptor" evidence="4">
    <location>
        <position position="214"/>
    </location>
</feature>
<dbReference type="EMBL" id="BAABCP010000001">
    <property type="protein sequence ID" value="GAA3931431.1"/>
    <property type="molecule type" value="Genomic_DNA"/>
</dbReference>
<dbReference type="CDD" id="cd03320">
    <property type="entry name" value="OSBS"/>
    <property type="match status" value="1"/>
</dbReference>
<evidence type="ECO:0000256" key="3">
    <source>
        <dbReference type="ARBA" id="ARBA00023239"/>
    </source>
</evidence>
<keyword evidence="4" id="KW-0474">Menaquinone biosynthesis</keyword>
<evidence type="ECO:0000259" key="5">
    <source>
        <dbReference type="SMART" id="SM00922"/>
    </source>
</evidence>
<dbReference type="SFLD" id="SFLDF00009">
    <property type="entry name" value="o-succinylbenzoate_synthase"/>
    <property type="match status" value="1"/>
</dbReference>
<dbReference type="PANTHER" id="PTHR48073:SF2">
    <property type="entry name" value="O-SUCCINYLBENZOATE SYNTHASE"/>
    <property type="match status" value="1"/>
</dbReference>